<protein>
    <submittedName>
        <fullName evidence="2">Serine/threonine protein kinase</fullName>
    </submittedName>
</protein>
<dbReference type="InterPro" id="IPR000719">
    <property type="entry name" value="Prot_kinase_dom"/>
</dbReference>
<dbReference type="Proteomes" id="UP000002630">
    <property type="component" value="Linkage Group LG03"/>
</dbReference>
<gene>
    <name evidence="2" type="primary">PK</name>
    <name evidence="2" type="ORF">Esi_0043_0134</name>
</gene>
<dbReference type="Pfam" id="PF00069">
    <property type="entry name" value="Pkinase"/>
    <property type="match status" value="1"/>
</dbReference>
<accession>D8LN76</accession>
<evidence type="ECO:0000259" key="1">
    <source>
        <dbReference type="PROSITE" id="PS50011"/>
    </source>
</evidence>
<organism evidence="2 3">
    <name type="scientific">Ectocarpus siliculosus</name>
    <name type="common">Brown alga</name>
    <name type="synonym">Conferva siliculosa</name>
    <dbReference type="NCBI Taxonomy" id="2880"/>
    <lineage>
        <taxon>Eukaryota</taxon>
        <taxon>Sar</taxon>
        <taxon>Stramenopiles</taxon>
        <taxon>Ochrophyta</taxon>
        <taxon>PX clade</taxon>
        <taxon>Phaeophyceae</taxon>
        <taxon>Ectocarpales</taxon>
        <taxon>Ectocarpaceae</taxon>
        <taxon>Ectocarpus</taxon>
    </lineage>
</organism>
<dbReference type="STRING" id="2880.D8LN76"/>
<keyword evidence="2" id="KW-0723">Serine/threonine-protein kinase</keyword>
<sequence length="252" mass="28388">MVNYQGENVVVKTLQHVEELRREKAHLSMHRREVLTLDALRGQPHIVGMLGFCQTTVVTEYHSDNFLSTIFGLPHGRSLGRVVSLALDVAQGLQALHETAGAIHLDMKPQQLLIDGTGRGKVNDFNSAHLMSVDRVTGEYCPANAAKPARIVPWRAPENVAGKPLSEKVDIYAMGMIYFSLISGGVPFPDQEAFERAYEAKLRPEIDPSWHKGFTRIFQDMWHQDPERRPSARQVVLRLEDLQRELLVASYP</sequence>
<proteinExistence type="predicted"/>
<dbReference type="PROSITE" id="PS50011">
    <property type="entry name" value="PROTEIN_KINASE_DOM"/>
    <property type="match status" value="1"/>
</dbReference>
<dbReference type="AlphaFoldDB" id="D8LN76"/>
<evidence type="ECO:0000313" key="3">
    <source>
        <dbReference type="Proteomes" id="UP000002630"/>
    </source>
</evidence>
<evidence type="ECO:0000313" key="2">
    <source>
        <dbReference type="EMBL" id="CBN74839.1"/>
    </source>
</evidence>
<dbReference type="OrthoDB" id="41771at2759"/>
<dbReference type="PANTHER" id="PTHR44329">
    <property type="entry name" value="SERINE/THREONINE-PROTEIN KINASE TNNI3K-RELATED"/>
    <property type="match status" value="1"/>
</dbReference>
<dbReference type="EMBL" id="FN649728">
    <property type="protein sequence ID" value="CBN74839.1"/>
    <property type="molecule type" value="Genomic_DNA"/>
</dbReference>
<reference evidence="2 3" key="1">
    <citation type="journal article" date="2010" name="Nature">
        <title>The Ectocarpus genome and the independent evolution of multicellularity in brown algae.</title>
        <authorList>
            <person name="Cock J.M."/>
            <person name="Sterck L."/>
            <person name="Rouze P."/>
            <person name="Scornet D."/>
            <person name="Allen A.E."/>
            <person name="Amoutzias G."/>
            <person name="Anthouard V."/>
            <person name="Artiguenave F."/>
            <person name="Aury J.M."/>
            <person name="Badger J.H."/>
            <person name="Beszteri B."/>
            <person name="Billiau K."/>
            <person name="Bonnet E."/>
            <person name="Bothwell J.H."/>
            <person name="Bowler C."/>
            <person name="Boyen C."/>
            <person name="Brownlee C."/>
            <person name="Carrano C.J."/>
            <person name="Charrier B."/>
            <person name="Cho G.Y."/>
            <person name="Coelho S.M."/>
            <person name="Collen J."/>
            <person name="Corre E."/>
            <person name="Da Silva C."/>
            <person name="Delage L."/>
            <person name="Delaroque N."/>
            <person name="Dittami S.M."/>
            <person name="Doulbeau S."/>
            <person name="Elias M."/>
            <person name="Farnham G."/>
            <person name="Gachon C.M."/>
            <person name="Gschloessl B."/>
            <person name="Heesch S."/>
            <person name="Jabbari K."/>
            <person name="Jubin C."/>
            <person name="Kawai H."/>
            <person name="Kimura K."/>
            <person name="Kloareg B."/>
            <person name="Kupper F.C."/>
            <person name="Lang D."/>
            <person name="Le Bail A."/>
            <person name="Leblanc C."/>
            <person name="Lerouge P."/>
            <person name="Lohr M."/>
            <person name="Lopez P.J."/>
            <person name="Martens C."/>
            <person name="Maumus F."/>
            <person name="Michel G."/>
            <person name="Miranda-Saavedra D."/>
            <person name="Morales J."/>
            <person name="Moreau H."/>
            <person name="Motomura T."/>
            <person name="Nagasato C."/>
            <person name="Napoli C.A."/>
            <person name="Nelson D.R."/>
            <person name="Nyvall-Collen P."/>
            <person name="Peters A.F."/>
            <person name="Pommier C."/>
            <person name="Potin P."/>
            <person name="Poulain J."/>
            <person name="Quesneville H."/>
            <person name="Read B."/>
            <person name="Rensing S.A."/>
            <person name="Ritter A."/>
            <person name="Rousvoal S."/>
            <person name="Samanta M."/>
            <person name="Samson G."/>
            <person name="Schroeder D.C."/>
            <person name="Segurens B."/>
            <person name="Strittmatter M."/>
            <person name="Tonon T."/>
            <person name="Tregear J.W."/>
            <person name="Valentin K."/>
            <person name="von Dassow P."/>
            <person name="Yamagishi T."/>
            <person name="Van de Peer Y."/>
            <person name="Wincker P."/>
        </authorList>
    </citation>
    <scope>NUCLEOTIDE SEQUENCE [LARGE SCALE GENOMIC DNA]</scope>
    <source>
        <strain evidence="3">Ec32 / CCAP1310/4</strain>
    </source>
</reference>
<dbReference type="PIRSF" id="PIRSF000654">
    <property type="entry name" value="Integrin-linked_kinase"/>
    <property type="match status" value="1"/>
</dbReference>
<dbReference type="InterPro" id="IPR051681">
    <property type="entry name" value="Ser/Thr_Kinases-Pseudokinases"/>
</dbReference>
<keyword evidence="2" id="KW-0808">Transferase</keyword>
<name>D8LN76_ECTSI</name>
<dbReference type="InterPro" id="IPR011009">
    <property type="entry name" value="Kinase-like_dom_sf"/>
</dbReference>
<dbReference type="EMBL" id="FN648630">
    <property type="protein sequence ID" value="CBN74839.1"/>
    <property type="molecule type" value="Genomic_DNA"/>
</dbReference>
<keyword evidence="3" id="KW-1185">Reference proteome</keyword>
<dbReference type="GO" id="GO:0004674">
    <property type="term" value="F:protein serine/threonine kinase activity"/>
    <property type="evidence" value="ECO:0007669"/>
    <property type="project" value="UniProtKB-KW"/>
</dbReference>
<keyword evidence="2" id="KW-0418">Kinase</keyword>
<dbReference type="SUPFAM" id="SSF56112">
    <property type="entry name" value="Protein kinase-like (PK-like)"/>
    <property type="match status" value="1"/>
</dbReference>
<dbReference type="GO" id="GO:0005524">
    <property type="term" value="F:ATP binding"/>
    <property type="evidence" value="ECO:0007669"/>
    <property type="project" value="InterPro"/>
</dbReference>
<feature type="domain" description="Protein kinase" evidence="1">
    <location>
        <begin position="1"/>
        <end position="247"/>
    </location>
</feature>
<dbReference type="InParanoid" id="D8LN76"/>
<dbReference type="Gene3D" id="1.10.510.10">
    <property type="entry name" value="Transferase(Phosphotransferase) domain 1"/>
    <property type="match status" value="1"/>
</dbReference>